<organism evidence="1 2">
    <name type="scientific">Herbidospora solisilvae</name>
    <dbReference type="NCBI Taxonomy" id="2696284"/>
    <lineage>
        <taxon>Bacteria</taxon>
        <taxon>Bacillati</taxon>
        <taxon>Actinomycetota</taxon>
        <taxon>Actinomycetes</taxon>
        <taxon>Streptosporangiales</taxon>
        <taxon>Streptosporangiaceae</taxon>
        <taxon>Herbidospora</taxon>
    </lineage>
</organism>
<reference evidence="1 2" key="1">
    <citation type="submission" date="2020-01" db="EMBL/GenBank/DDBJ databases">
        <title>Herbidospora sp. NEAU-GS84 nov., a novel actinomycete isolated from soil.</title>
        <authorList>
            <person name="Han L."/>
        </authorList>
    </citation>
    <scope>NUCLEOTIDE SEQUENCE [LARGE SCALE GENOMIC DNA]</scope>
    <source>
        <strain evidence="1 2">NEAU-GS84</strain>
    </source>
</reference>
<gene>
    <name evidence="1" type="ORF">GT755_02985</name>
</gene>
<evidence type="ECO:0000313" key="1">
    <source>
        <dbReference type="EMBL" id="NAS20647.1"/>
    </source>
</evidence>
<accession>A0A7C9J0D6</accession>
<dbReference type="RefSeq" id="WP_161478123.1">
    <property type="nucleotide sequence ID" value="NZ_WXEW01000001.1"/>
</dbReference>
<keyword evidence="2" id="KW-1185">Reference proteome</keyword>
<proteinExistence type="predicted"/>
<dbReference type="Proteomes" id="UP000479526">
    <property type="component" value="Unassembled WGS sequence"/>
</dbReference>
<dbReference type="AlphaFoldDB" id="A0A7C9J0D6"/>
<sequence length="70" mass="7597">MPGIREELGKFSRAFRRVRADHEGGQVDEILYALTSAFDDKGTEVARDAAEMISAPAKGEGTDPEASERS</sequence>
<comment type="caution">
    <text evidence="1">The sequence shown here is derived from an EMBL/GenBank/DDBJ whole genome shotgun (WGS) entry which is preliminary data.</text>
</comment>
<dbReference type="EMBL" id="WXEW01000001">
    <property type="protein sequence ID" value="NAS20647.1"/>
    <property type="molecule type" value="Genomic_DNA"/>
</dbReference>
<evidence type="ECO:0000313" key="2">
    <source>
        <dbReference type="Proteomes" id="UP000479526"/>
    </source>
</evidence>
<protein>
    <submittedName>
        <fullName evidence="1">Uncharacterized protein</fullName>
    </submittedName>
</protein>
<name>A0A7C9J0D6_9ACTN</name>